<dbReference type="InterPro" id="IPR050958">
    <property type="entry name" value="Cell_Adh-Cytoskel_Orgn"/>
</dbReference>
<dbReference type="SMART" id="SM00409">
    <property type="entry name" value="IG"/>
    <property type="match status" value="2"/>
</dbReference>
<dbReference type="PROSITE" id="PS50835">
    <property type="entry name" value="IG_LIKE"/>
    <property type="match status" value="2"/>
</dbReference>
<dbReference type="OrthoDB" id="9864753at2759"/>
<keyword evidence="2" id="KW-1015">Disulfide bond</keyword>
<dbReference type="InterPro" id="IPR003599">
    <property type="entry name" value="Ig_sub"/>
</dbReference>
<dbReference type="SUPFAM" id="SSF48726">
    <property type="entry name" value="Immunoglobulin"/>
    <property type="match status" value="2"/>
</dbReference>
<dbReference type="Gene3D" id="2.60.40.10">
    <property type="entry name" value="Immunoglobulins"/>
    <property type="match status" value="2"/>
</dbReference>
<sequence length="241" mass="26975">MKSVIEVEGNFPSLLLEMNHNLFIRNSKPVTAFIGESVTLTCEASFEWESVEVYWLYNGFPVEDVRPRYEVIESVNLADTVTTNALIIYNAREIDAGLFTCASYDMPGMDSVHVTIHAVVPPIPSGNMYWNKNGILIGTTGLHDIDGDRSPDGEILTNGSLVIYEADKNDAGIYTCLLRYVVNRRSETILRNINVNVAVEVTVKEYIKLGALYFSQSKLHVPHTDSLFQKWLGCPKTLHSV</sequence>
<protein>
    <submittedName>
        <fullName evidence="4">Putative hemicentin-2</fullName>
    </submittedName>
</protein>
<organism evidence="4 5">
    <name type="scientific">Stichopus japonicus</name>
    <name type="common">Sea cucumber</name>
    <dbReference type="NCBI Taxonomy" id="307972"/>
    <lineage>
        <taxon>Eukaryota</taxon>
        <taxon>Metazoa</taxon>
        <taxon>Echinodermata</taxon>
        <taxon>Eleutherozoa</taxon>
        <taxon>Echinozoa</taxon>
        <taxon>Holothuroidea</taxon>
        <taxon>Aspidochirotacea</taxon>
        <taxon>Aspidochirotida</taxon>
        <taxon>Stichopodidae</taxon>
        <taxon>Apostichopus</taxon>
    </lineage>
</organism>
<dbReference type="GO" id="GO:0005886">
    <property type="term" value="C:plasma membrane"/>
    <property type="evidence" value="ECO:0007669"/>
    <property type="project" value="TreeGrafter"/>
</dbReference>
<feature type="domain" description="Ig-like" evidence="3">
    <location>
        <begin position="12"/>
        <end position="117"/>
    </location>
</feature>
<reference evidence="4 5" key="1">
    <citation type="journal article" date="2017" name="PLoS Biol.">
        <title>The sea cucumber genome provides insights into morphological evolution and visceral regeneration.</title>
        <authorList>
            <person name="Zhang X."/>
            <person name="Sun L."/>
            <person name="Yuan J."/>
            <person name="Sun Y."/>
            <person name="Gao Y."/>
            <person name="Zhang L."/>
            <person name="Li S."/>
            <person name="Dai H."/>
            <person name="Hamel J.F."/>
            <person name="Liu C."/>
            <person name="Yu Y."/>
            <person name="Liu S."/>
            <person name="Lin W."/>
            <person name="Guo K."/>
            <person name="Jin S."/>
            <person name="Xu P."/>
            <person name="Storey K.B."/>
            <person name="Huan P."/>
            <person name="Zhang T."/>
            <person name="Zhou Y."/>
            <person name="Zhang J."/>
            <person name="Lin C."/>
            <person name="Li X."/>
            <person name="Xing L."/>
            <person name="Huo D."/>
            <person name="Sun M."/>
            <person name="Wang L."/>
            <person name="Mercier A."/>
            <person name="Li F."/>
            <person name="Yang H."/>
            <person name="Xiang J."/>
        </authorList>
    </citation>
    <scope>NUCLEOTIDE SEQUENCE [LARGE SCALE GENOMIC DNA]</scope>
    <source>
        <strain evidence="4">Shaxun</strain>
        <tissue evidence="4">Muscle</tissue>
    </source>
</reference>
<comment type="caution">
    <text evidence="4">The sequence shown here is derived from an EMBL/GenBank/DDBJ whole genome shotgun (WGS) entry which is preliminary data.</text>
</comment>
<accession>A0A2G8L3Q6</accession>
<keyword evidence="5" id="KW-1185">Reference proteome</keyword>
<evidence type="ECO:0000313" key="5">
    <source>
        <dbReference type="Proteomes" id="UP000230750"/>
    </source>
</evidence>
<name>A0A2G8L3Q6_STIJA</name>
<dbReference type="GO" id="GO:0007156">
    <property type="term" value="P:homophilic cell adhesion via plasma membrane adhesion molecules"/>
    <property type="evidence" value="ECO:0007669"/>
    <property type="project" value="TreeGrafter"/>
</dbReference>
<dbReference type="EMBL" id="MRZV01000230">
    <property type="protein sequence ID" value="PIK54899.1"/>
    <property type="molecule type" value="Genomic_DNA"/>
</dbReference>
<dbReference type="InterPro" id="IPR036179">
    <property type="entry name" value="Ig-like_dom_sf"/>
</dbReference>
<evidence type="ECO:0000256" key="2">
    <source>
        <dbReference type="ARBA" id="ARBA00023157"/>
    </source>
</evidence>
<gene>
    <name evidence="4" type="ORF">BSL78_08182</name>
</gene>
<dbReference type="PANTHER" id="PTHR45080">
    <property type="entry name" value="CONTACTIN 5"/>
    <property type="match status" value="1"/>
</dbReference>
<evidence type="ECO:0000256" key="1">
    <source>
        <dbReference type="ARBA" id="ARBA00022729"/>
    </source>
</evidence>
<feature type="domain" description="Ig-like" evidence="3">
    <location>
        <begin position="124"/>
        <end position="194"/>
    </location>
</feature>
<evidence type="ECO:0000259" key="3">
    <source>
        <dbReference type="PROSITE" id="PS50835"/>
    </source>
</evidence>
<dbReference type="AlphaFoldDB" id="A0A2G8L3Q6"/>
<proteinExistence type="predicted"/>
<dbReference type="PANTHER" id="PTHR45080:SF8">
    <property type="entry name" value="IG-LIKE DOMAIN-CONTAINING PROTEIN"/>
    <property type="match status" value="1"/>
</dbReference>
<dbReference type="InterPro" id="IPR013783">
    <property type="entry name" value="Ig-like_fold"/>
</dbReference>
<dbReference type="Proteomes" id="UP000230750">
    <property type="component" value="Unassembled WGS sequence"/>
</dbReference>
<keyword evidence="1" id="KW-0732">Signal</keyword>
<dbReference type="InterPro" id="IPR007110">
    <property type="entry name" value="Ig-like_dom"/>
</dbReference>
<evidence type="ECO:0000313" key="4">
    <source>
        <dbReference type="EMBL" id="PIK54899.1"/>
    </source>
</evidence>
<dbReference type="Pfam" id="PF13927">
    <property type="entry name" value="Ig_3"/>
    <property type="match status" value="1"/>
</dbReference>